<dbReference type="Proteomes" id="UP000288716">
    <property type="component" value="Unassembled WGS sequence"/>
</dbReference>
<feature type="region of interest" description="Disordered" evidence="1">
    <location>
        <begin position="191"/>
        <end position="211"/>
    </location>
</feature>
<dbReference type="VEuPathDB" id="VectorBase:LDEU002443"/>
<evidence type="ECO:0000313" key="2">
    <source>
        <dbReference type="EMBL" id="RWS29598.1"/>
    </source>
</evidence>
<gene>
    <name evidence="2" type="ORF">B4U80_09109</name>
</gene>
<feature type="region of interest" description="Disordered" evidence="1">
    <location>
        <begin position="63"/>
        <end position="87"/>
    </location>
</feature>
<feature type="compositionally biased region" description="Low complexity" evidence="1">
    <location>
        <begin position="192"/>
        <end position="205"/>
    </location>
</feature>
<dbReference type="STRING" id="299467.A0A443SPZ2"/>
<protein>
    <submittedName>
        <fullName evidence="2">Phosphatidylinositol-binding clathrin assembly protein LAP-like protein</fullName>
    </submittedName>
</protein>
<sequence length="211" mass="21501">MHFVYVAGFDAFGDILQPQKPGSFNTPNSMSATVTTTSSGGGLIKGDLDSSLASLAQNLDINGPKGGGFKKPGQQQFNSPKNVVKTGGSTWAGTQMTATQPMMSWPAGAPVAGVPMNQGMNQWGANTTGMQAIPGVVPQYGVQMRPIGMMPAMVAMPQSTGVMPMVAPIMSTGGMVGPRAPVSNAFSSGIPSMSSNYSSTTGSSSDPFGAL</sequence>
<evidence type="ECO:0000256" key="1">
    <source>
        <dbReference type="SAM" id="MobiDB-lite"/>
    </source>
</evidence>
<keyword evidence="3" id="KW-1185">Reference proteome</keyword>
<reference evidence="2 3" key="1">
    <citation type="journal article" date="2018" name="Gigascience">
        <title>Genomes of trombidid mites reveal novel predicted allergens and laterally-transferred genes associated with secondary metabolism.</title>
        <authorList>
            <person name="Dong X."/>
            <person name="Chaisiri K."/>
            <person name="Xia D."/>
            <person name="Armstrong S.D."/>
            <person name="Fang Y."/>
            <person name="Donnelly M.J."/>
            <person name="Kadowaki T."/>
            <person name="McGarry J.W."/>
            <person name="Darby A.C."/>
            <person name="Makepeace B.L."/>
        </authorList>
    </citation>
    <scope>NUCLEOTIDE SEQUENCE [LARGE SCALE GENOMIC DNA]</scope>
    <source>
        <strain evidence="2">UoL-UT</strain>
    </source>
</reference>
<dbReference type="EMBL" id="NCKV01000843">
    <property type="protein sequence ID" value="RWS29598.1"/>
    <property type="molecule type" value="Genomic_DNA"/>
</dbReference>
<accession>A0A443SPZ2</accession>
<comment type="caution">
    <text evidence="2">The sequence shown here is derived from an EMBL/GenBank/DDBJ whole genome shotgun (WGS) entry which is preliminary data.</text>
</comment>
<proteinExistence type="predicted"/>
<evidence type="ECO:0000313" key="3">
    <source>
        <dbReference type="Proteomes" id="UP000288716"/>
    </source>
</evidence>
<dbReference type="AlphaFoldDB" id="A0A443SPZ2"/>
<dbReference type="OrthoDB" id="44015at2759"/>
<organism evidence="2 3">
    <name type="scientific">Leptotrombidium deliense</name>
    <dbReference type="NCBI Taxonomy" id="299467"/>
    <lineage>
        <taxon>Eukaryota</taxon>
        <taxon>Metazoa</taxon>
        <taxon>Ecdysozoa</taxon>
        <taxon>Arthropoda</taxon>
        <taxon>Chelicerata</taxon>
        <taxon>Arachnida</taxon>
        <taxon>Acari</taxon>
        <taxon>Acariformes</taxon>
        <taxon>Trombidiformes</taxon>
        <taxon>Prostigmata</taxon>
        <taxon>Anystina</taxon>
        <taxon>Parasitengona</taxon>
        <taxon>Trombiculoidea</taxon>
        <taxon>Trombiculidae</taxon>
        <taxon>Leptotrombidium</taxon>
    </lineage>
</organism>
<name>A0A443SPZ2_9ACAR</name>